<evidence type="ECO:0008006" key="2">
    <source>
        <dbReference type="Google" id="ProtNLM"/>
    </source>
</evidence>
<organism evidence="1">
    <name type="scientific">Ooceraea biroi</name>
    <name type="common">Clonal raider ant</name>
    <name type="synonym">Cerapachys biroi</name>
    <dbReference type="NCBI Taxonomy" id="2015173"/>
    <lineage>
        <taxon>Eukaryota</taxon>
        <taxon>Metazoa</taxon>
        <taxon>Ecdysozoa</taxon>
        <taxon>Arthropoda</taxon>
        <taxon>Hexapoda</taxon>
        <taxon>Insecta</taxon>
        <taxon>Pterygota</taxon>
        <taxon>Neoptera</taxon>
        <taxon>Endopterygota</taxon>
        <taxon>Hymenoptera</taxon>
        <taxon>Apocrita</taxon>
        <taxon>Aculeata</taxon>
        <taxon>Formicoidea</taxon>
        <taxon>Formicidae</taxon>
        <taxon>Dorylinae</taxon>
        <taxon>Ooceraea</taxon>
    </lineage>
</organism>
<name>A0A3L8DXI7_OOCBI</name>
<accession>A0A3L8DXI7</accession>
<reference evidence="1" key="2">
    <citation type="submission" date="2018-07" db="EMBL/GenBank/DDBJ databases">
        <authorList>
            <person name="Mckenzie S.K."/>
            <person name="Kronauer D.J.C."/>
        </authorList>
    </citation>
    <scope>NUCLEOTIDE SEQUENCE</scope>
    <source>
        <strain evidence="1">Clonal line C1</strain>
    </source>
</reference>
<comment type="caution">
    <text evidence="1">The sequence shown here is derived from an EMBL/GenBank/DDBJ whole genome shotgun (WGS) entry which is preliminary data.</text>
</comment>
<dbReference type="EMBL" id="QOIP01000003">
    <property type="protein sequence ID" value="RLU25190.1"/>
    <property type="molecule type" value="Genomic_DNA"/>
</dbReference>
<dbReference type="Proteomes" id="UP000279307">
    <property type="component" value="Chromosome 3"/>
</dbReference>
<dbReference type="Gene3D" id="3.30.70.3290">
    <property type="match status" value="1"/>
</dbReference>
<protein>
    <recommendedName>
        <fullName evidence="2">Fatty acid synthase</fullName>
    </recommendedName>
</protein>
<dbReference type="AlphaFoldDB" id="A0A3L8DXI7"/>
<reference evidence="1" key="1">
    <citation type="journal article" date="2018" name="Genome Res.">
        <title>The genomic architecture and molecular evolution of ant odorant receptors.</title>
        <authorList>
            <person name="McKenzie S.K."/>
            <person name="Kronauer D.J.C."/>
        </authorList>
    </citation>
    <scope>NUCLEOTIDE SEQUENCE [LARGE SCALE GENOMIC DNA]</scope>
    <source>
        <strain evidence="1">Clonal line C1</strain>
    </source>
</reference>
<gene>
    <name evidence="1" type="ORF">DMN91_003282</name>
</gene>
<sequence>MDPMSRMLLEHAYEAIVDAGHPYRGYTIIESEASLKPIKEIQQYSGVKQPVCFVFSGIGSQWLGMGTHKCYNID</sequence>
<evidence type="ECO:0000313" key="1">
    <source>
        <dbReference type="EMBL" id="RLU25190.1"/>
    </source>
</evidence>
<proteinExistence type="predicted"/>